<comment type="caution">
    <text evidence="1">The sequence shown here is derived from an EMBL/GenBank/DDBJ whole genome shotgun (WGS) entry which is preliminary data.</text>
</comment>
<name>A0A7J0BXY4_9BACT</name>
<reference evidence="1 2" key="1">
    <citation type="submission" date="2020-05" db="EMBL/GenBank/DDBJ databases">
        <title>Draft genome sequence of Desulfovibrio psychrotolerans JS1T.</title>
        <authorList>
            <person name="Ueno A."/>
            <person name="Tamazawa S."/>
            <person name="Tamamura S."/>
            <person name="Murakami T."/>
            <person name="Kiyama T."/>
            <person name="Inomata H."/>
            <person name="Amano Y."/>
            <person name="Miyakawa K."/>
            <person name="Tamaki H."/>
            <person name="Naganuma T."/>
            <person name="Kaneko K."/>
        </authorList>
    </citation>
    <scope>NUCLEOTIDE SEQUENCE [LARGE SCALE GENOMIC DNA]</scope>
    <source>
        <strain evidence="1 2">JS1</strain>
    </source>
</reference>
<dbReference type="AlphaFoldDB" id="A0A7J0BXY4"/>
<dbReference type="SUPFAM" id="SSF53756">
    <property type="entry name" value="UDP-Glycosyltransferase/glycogen phosphorylase"/>
    <property type="match status" value="1"/>
</dbReference>
<keyword evidence="2" id="KW-1185">Reference proteome</keyword>
<gene>
    <name evidence="1" type="ORF">DSM19430T_32270</name>
</gene>
<dbReference type="Gene3D" id="3.40.50.2000">
    <property type="entry name" value="Glycogen Phosphorylase B"/>
    <property type="match status" value="1"/>
</dbReference>
<accession>A0A7J0BXY4</accession>
<protein>
    <submittedName>
        <fullName evidence="1">Uncharacterized protein</fullName>
    </submittedName>
</protein>
<organism evidence="1 2">
    <name type="scientific">Desulfovibrio psychrotolerans</name>
    <dbReference type="NCBI Taxonomy" id="415242"/>
    <lineage>
        <taxon>Bacteria</taxon>
        <taxon>Pseudomonadati</taxon>
        <taxon>Thermodesulfobacteriota</taxon>
        <taxon>Desulfovibrionia</taxon>
        <taxon>Desulfovibrionales</taxon>
        <taxon>Desulfovibrionaceae</taxon>
        <taxon>Desulfovibrio</taxon>
    </lineage>
</organism>
<evidence type="ECO:0000313" key="1">
    <source>
        <dbReference type="EMBL" id="GFM38543.1"/>
    </source>
</evidence>
<proteinExistence type="predicted"/>
<evidence type="ECO:0000313" key="2">
    <source>
        <dbReference type="Proteomes" id="UP000503820"/>
    </source>
</evidence>
<dbReference type="EMBL" id="BLVP01000043">
    <property type="protein sequence ID" value="GFM38543.1"/>
    <property type="molecule type" value="Genomic_DNA"/>
</dbReference>
<sequence>MPPKILIGCAEIAKYTYNLTRGFRELGYEADSVVLRNGRNAFYREMEYTYDDLPFLEQTSFFPKSNGRVGIKTTKAFANFVKRYDIFIFMAGTSLFPRMVDLPVLKSLGKTVIARQCGSEVRDTELAQIFWQAHGSEYPNYEQDRQTPPADCSSEYNVFGLDRYHPTFANKLHTTRMAEMYADSIISGPPSQTLGIRPYFQTGPIFDVRDFSFKVPRRQAPVIVHAPSNMRFKRSDIILDCLQQLRDDGVHFHLKVLRNMPHEVIRAELAEADILIDQLSCGCGTLAYEGMASGCVVLGGHKDAASPLPRNRPVTHISVSTIKETVRQVIQDLPLRIRLAASAREYINDGYGSPASVAEYMLQSIERAGKNDCDLYPVLFTANADAIAHEPCPEYLREMTRLIFLNHGTHESTDVTRLVAAGLVSPTENTEVPRWDNNSLQEEGPWVLTGKKATYGRTV</sequence>
<dbReference type="Proteomes" id="UP000503820">
    <property type="component" value="Unassembled WGS sequence"/>
</dbReference>